<name>A0AAE0FTY8_9CHLO</name>
<evidence type="ECO:0000313" key="5">
    <source>
        <dbReference type="Proteomes" id="UP001190700"/>
    </source>
</evidence>
<feature type="compositionally biased region" description="Gly residues" evidence="3">
    <location>
        <begin position="49"/>
        <end position="63"/>
    </location>
</feature>
<comment type="caution">
    <text evidence="4">The sequence shown here is derived from an EMBL/GenBank/DDBJ whole genome shotgun (WGS) entry which is preliminary data.</text>
</comment>
<dbReference type="PANTHER" id="PTHR24111">
    <property type="entry name" value="LEUCINE-RICH REPEAT-CONTAINING PROTEIN 34"/>
    <property type="match status" value="1"/>
</dbReference>
<keyword evidence="5" id="KW-1185">Reference proteome</keyword>
<proteinExistence type="predicted"/>
<dbReference type="InterPro" id="IPR001611">
    <property type="entry name" value="Leu-rich_rpt"/>
</dbReference>
<accession>A0AAE0FTY8</accession>
<dbReference type="InterPro" id="IPR032675">
    <property type="entry name" value="LRR_dom_sf"/>
</dbReference>
<feature type="region of interest" description="Disordered" evidence="3">
    <location>
        <begin position="49"/>
        <end position="79"/>
    </location>
</feature>
<organism evidence="4 5">
    <name type="scientific">Cymbomonas tetramitiformis</name>
    <dbReference type="NCBI Taxonomy" id="36881"/>
    <lineage>
        <taxon>Eukaryota</taxon>
        <taxon>Viridiplantae</taxon>
        <taxon>Chlorophyta</taxon>
        <taxon>Pyramimonadophyceae</taxon>
        <taxon>Pyramimonadales</taxon>
        <taxon>Pyramimonadaceae</taxon>
        <taxon>Cymbomonas</taxon>
    </lineage>
</organism>
<dbReference type="InterPro" id="IPR052201">
    <property type="entry name" value="LRR-containing_regulator"/>
</dbReference>
<evidence type="ECO:0000256" key="2">
    <source>
        <dbReference type="ARBA" id="ARBA00022737"/>
    </source>
</evidence>
<dbReference type="EMBL" id="LGRX02013654">
    <property type="protein sequence ID" value="KAK3265854.1"/>
    <property type="molecule type" value="Genomic_DNA"/>
</dbReference>
<gene>
    <name evidence="4" type="ORF">CYMTET_25492</name>
</gene>
<keyword evidence="2" id="KW-0677">Repeat</keyword>
<reference evidence="4 5" key="1">
    <citation type="journal article" date="2015" name="Genome Biol. Evol.">
        <title>Comparative Genomics of a Bacterivorous Green Alga Reveals Evolutionary Causalities and Consequences of Phago-Mixotrophic Mode of Nutrition.</title>
        <authorList>
            <person name="Burns J.A."/>
            <person name="Paasch A."/>
            <person name="Narechania A."/>
            <person name="Kim E."/>
        </authorList>
    </citation>
    <scope>NUCLEOTIDE SEQUENCE [LARGE SCALE GENOMIC DNA]</scope>
    <source>
        <strain evidence="4 5">PLY_AMNH</strain>
    </source>
</reference>
<comment type="subcellular location">
    <subcellularLocation>
        <location evidence="1">Cytoplasm</location>
        <location evidence="1">Cytoskeleton</location>
        <location evidence="1">Cilium axoneme</location>
    </subcellularLocation>
</comment>
<dbReference type="SMART" id="SM00368">
    <property type="entry name" value="LRR_RI"/>
    <property type="match status" value="2"/>
</dbReference>
<evidence type="ECO:0000256" key="3">
    <source>
        <dbReference type="SAM" id="MobiDB-lite"/>
    </source>
</evidence>
<dbReference type="Pfam" id="PF13516">
    <property type="entry name" value="LRR_6"/>
    <property type="match status" value="2"/>
</dbReference>
<feature type="non-terminal residue" evidence="4">
    <location>
        <position position="132"/>
    </location>
</feature>
<protein>
    <submittedName>
        <fullName evidence="4">Uncharacterized protein</fullName>
    </submittedName>
</protein>
<dbReference type="Gene3D" id="3.80.10.10">
    <property type="entry name" value="Ribonuclease Inhibitor"/>
    <property type="match status" value="1"/>
</dbReference>
<dbReference type="AlphaFoldDB" id="A0AAE0FTY8"/>
<dbReference type="Proteomes" id="UP001190700">
    <property type="component" value="Unassembled WGS sequence"/>
</dbReference>
<sequence>MMSDAGQGAAWVARELREVRVRMMCAGVAQVMSGGAGADAFCSDEWGKGGMQGQPGWQGGGAEGDAWGRDGRVRGNRIGPEGAGKLAEALMSENCKLQHLDLRVNSIGSEGAGKLAEALMSENCKLQHLDLS</sequence>
<evidence type="ECO:0000256" key="1">
    <source>
        <dbReference type="ARBA" id="ARBA00004430"/>
    </source>
</evidence>
<dbReference type="GO" id="GO:0005930">
    <property type="term" value="C:axoneme"/>
    <property type="evidence" value="ECO:0007669"/>
    <property type="project" value="UniProtKB-SubCell"/>
</dbReference>
<evidence type="ECO:0000313" key="4">
    <source>
        <dbReference type="EMBL" id="KAK3265854.1"/>
    </source>
</evidence>
<dbReference type="PANTHER" id="PTHR24111:SF0">
    <property type="entry name" value="LEUCINE-RICH REPEAT-CONTAINING PROTEIN"/>
    <property type="match status" value="1"/>
</dbReference>
<dbReference type="SUPFAM" id="SSF52047">
    <property type="entry name" value="RNI-like"/>
    <property type="match status" value="1"/>
</dbReference>